<name>A0A1K1RVX2_9PSEU</name>
<proteinExistence type="predicted"/>
<sequence>MIILLPELCSGAKLTAVTVIVDRHVKDPCAWLRAVTGELAGAPPADTRGVLLTVWDGLVAARLAGLHAAAASPRWRARQRHAEAVEFDLAVQLARNCTVGTGLAIPARLSGAAVAWPVERADAAVAAIIAFCGTAETMLRRAGELTPVWEDSLLGPVALTRWLADCWAGRHTGDPLRLPVPPPPWWR</sequence>
<dbReference type="STRING" id="546364.SAMN04489730_4025"/>
<dbReference type="EMBL" id="FPJG01000006">
    <property type="protein sequence ID" value="SFW75980.1"/>
    <property type="molecule type" value="Genomic_DNA"/>
</dbReference>
<protein>
    <submittedName>
        <fullName evidence="1">Uncharacterized protein</fullName>
    </submittedName>
</protein>
<reference evidence="2" key="1">
    <citation type="submission" date="2016-11" db="EMBL/GenBank/DDBJ databases">
        <authorList>
            <person name="Varghese N."/>
            <person name="Submissions S."/>
        </authorList>
    </citation>
    <scope>NUCLEOTIDE SEQUENCE [LARGE SCALE GENOMIC DNA]</scope>
    <source>
        <strain evidence="2">DSM 44671</strain>
    </source>
</reference>
<gene>
    <name evidence="1" type="ORF">SAMN04489730_4025</name>
</gene>
<accession>A0A1K1RVX2</accession>
<dbReference type="AlphaFoldDB" id="A0A1K1RVX2"/>
<evidence type="ECO:0000313" key="2">
    <source>
        <dbReference type="Proteomes" id="UP000182740"/>
    </source>
</evidence>
<dbReference type="Proteomes" id="UP000182740">
    <property type="component" value="Unassembled WGS sequence"/>
</dbReference>
<keyword evidence="2" id="KW-1185">Reference proteome</keyword>
<organism evidence="1 2">
    <name type="scientific">Amycolatopsis australiensis</name>
    <dbReference type="NCBI Taxonomy" id="546364"/>
    <lineage>
        <taxon>Bacteria</taxon>
        <taxon>Bacillati</taxon>
        <taxon>Actinomycetota</taxon>
        <taxon>Actinomycetes</taxon>
        <taxon>Pseudonocardiales</taxon>
        <taxon>Pseudonocardiaceae</taxon>
        <taxon>Amycolatopsis</taxon>
    </lineage>
</organism>
<evidence type="ECO:0000313" key="1">
    <source>
        <dbReference type="EMBL" id="SFW75980.1"/>
    </source>
</evidence>